<keyword evidence="2" id="KW-1185">Reference proteome</keyword>
<gene>
    <name evidence="1" type="ORF">EW146_g7553</name>
</gene>
<accession>A0A4V3XEA0</accession>
<dbReference type="EMBL" id="SGPL01000444">
    <property type="protein sequence ID" value="THH12593.1"/>
    <property type="molecule type" value="Genomic_DNA"/>
</dbReference>
<sequence>MTINDARLIIHKGKARPSPGPDGWEKWMVKSLNDFSFQLVVDLCNYEILHSHIPDCIKPCTLSTIHKRRDRTNLANTRGVVFNNFLLTHLSQLEAWSNRTKMPLYILRRDQQKGFDKLEPDGFYNAIRAYGLPSSLIEFDRSAQLNVPYRIKTAYGFTDTITVSGVTKQGGPLSPLKSTLTTSLGNHYCLDCSTNQDGCLYLSSLQHREHKPHMPADDLTLQISMVEATDDSDLLATTQNTLQHQCLMMECFQAAYGWLMN</sequence>
<name>A0A4V3XEA0_9AGAM</name>
<evidence type="ECO:0000313" key="1">
    <source>
        <dbReference type="EMBL" id="THH12593.1"/>
    </source>
</evidence>
<comment type="caution">
    <text evidence="1">The sequence shown here is derived from an EMBL/GenBank/DDBJ whole genome shotgun (WGS) entry which is preliminary data.</text>
</comment>
<reference evidence="1 2" key="1">
    <citation type="submission" date="2019-02" db="EMBL/GenBank/DDBJ databases">
        <title>Genome sequencing of the rare red list fungi Bondarzewia mesenterica.</title>
        <authorList>
            <person name="Buettner E."/>
            <person name="Kellner H."/>
        </authorList>
    </citation>
    <scope>NUCLEOTIDE SEQUENCE [LARGE SCALE GENOMIC DNA]</scope>
    <source>
        <strain evidence="1 2">DSM 108281</strain>
    </source>
</reference>
<dbReference type="AlphaFoldDB" id="A0A4V3XEA0"/>
<evidence type="ECO:0008006" key="3">
    <source>
        <dbReference type="Google" id="ProtNLM"/>
    </source>
</evidence>
<proteinExistence type="predicted"/>
<protein>
    <recommendedName>
        <fullName evidence="3">Reverse transcriptase domain-containing protein</fullName>
    </recommendedName>
</protein>
<evidence type="ECO:0000313" key="2">
    <source>
        <dbReference type="Proteomes" id="UP000310158"/>
    </source>
</evidence>
<dbReference type="Proteomes" id="UP000310158">
    <property type="component" value="Unassembled WGS sequence"/>
</dbReference>
<dbReference type="OrthoDB" id="445826at2759"/>
<organism evidence="1 2">
    <name type="scientific">Bondarzewia mesenterica</name>
    <dbReference type="NCBI Taxonomy" id="1095465"/>
    <lineage>
        <taxon>Eukaryota</taxon>
        <taxon>Fungi</taxon>
        <taxon>Dikarya</taxon>
        <taxon>Basidiomycota</taxon>
        <taxon>Agaricomycotina</taxon>
        <taxon>Agaricomycetes</taxon>
        <taxon>Russulales</taxon>
        <taxon>Bondarzewiaceae</taxon>
        <taxon>Bondarzewia</taxon>
    </lineage>
</organism>